<dbReference type="Pfam" id="PF10708">
    <property type="entry name" value="DUF2510"/>
    <property type="match status" value="1"/>
</dbReference>
<proteinExistence type="predicted"/>
<evidence type="ECO:0000313" key="3">
    <source>
        <dbReference type="Proteomes" id="UP001595859"/>
    </source>
</evidence>
<dbReference type="RefSeq" id="WP_378060990.1">
    <property type="nucleotide sequence ID" value="NZ_JBHSIS010000022.1"/>
</dbReference>
<feature type="domain" description="DUF2510" evidence="1">
    <location>
        <begin position="41"/>
        <end position="68"/>
    </location>
</feature>
<comment type="caution">
    <text evidence="2">The sequence shown here is derived from an EMBL/GenBank/DDBJ whole genome shotgun (WGS) entry which is preliminary data.</text>
</comment>
<sequence length="68" mass="8187">MGLRWRRKRVDELAAQHEKMVAHQREVLERHAGARQVVRSPGWYPDEEQPGQVRWWNGTKWTDNVRPN</sequence>
<dbReference type="InterPro" id="IPR018929">
    <property type="entry name" value="DUF2510"/>
</dbReference>
<dbReference type="EMBL" id="JBHSIS010000022">
    <property type="protein sequence ID" value="MFC4858497.1"/>
    <property type="molecule type" value="Genomic_DNA"/>
</dbReference>
<name>A0ABV9SDE0_9PSEU</name>
<reference evidence="3" key="1">
    <citation type="journal article" date="2019" name="Int. J. Syst. Evol. Microbiol.">
        <title>The Global Catalogue of Microorganisms (GCM) 10K type strain sequencing project: providing services to taxonomists for standard genome sequencing and annotation.</title>
        <authorList>
            <consortium name="The Broad Institute Genomics Platform"/>
            <consortium name="The Broad Institute Genome Sequencing Center for Infectious Disease"/>
            <person name="Wu L."/>
            <person name="Ma J."/>
        </authorList>
    </citation>
    <scope>NUCLEOTIDE SEQUENCE [LARGE SCALE GENOMIC DNA]</scope>
    <source>
        <strain evidence="3">ZS-22-S1</strain>
    </source>
</reference>
<dbReference type="Proteomes" id="UP001595859">
    <property type="component" value="Unassembled WGS sequence"/>
</dbReference>
<evidence type="ECO:0000259" key="1">
    <source>
        <dbReference type="Pfam" id="PF10708"/>
    </source>
</evidence>
<evidence type="ECO:0000313" key="2">
    <source>
        <dbReference type="EMBL" id="MFC4858497.1"/>
    </source>
</evidence>
<gene>
    <name evidence="2" type="ORF">ACFPCV_33800</name>
</gene>
<organism evidence="2 3">
    <name type="scientific">Actinophytocola glycyrrhizae</name>
    <dbReference type="NCBI Taxonomy" id="2044873"/>
    <lineage>
        <taxon>Bacteria</taxon>
        <taxon>Bacillati</taxon>
        <taxon>Actinomycetota</taxon>
        <taxon>Actinomycetes</taxon>
        <taxon>Pseudonocardiales</taxon>
        <taxon>Pseudonocardiaceae</taxon>
    </lineage>
</organism>
<protein>
    <submittedName>
        <fullName evidence="2">DUF2510 domain-containing protein</fullName>
    </submittedName>
</protein>
<accession>A0ABV9SDE0</accession>
<keyword evidence="3" id="KW-1185">Reference proteome</keyword>